<dbReference type="Gene3D" id="1.10.418.20">
    <property type="match status" value="1"/>
</dbReference>
<dbReference type="InterPro" id="IPR038765">
    <property type="entry name" value="Papain-like_cys_pep_sf"/>
</dbReference>
<evidence type="ECO:0000313" key="7">
    <source>
        <dbReference type="Proteomes" id="UP001459277"/>
    </source>
</evidence>
<evidence type="ECO:0000256" key="1">
    <source>
        <dbReference type="ARBA" id="ARBA00005234"/>
    </source>
</evidence>
<comment type="caution">
    <text evidence="6">The sequence shown here is derived from an EMBL/GenBank/DDBJ whole genome shotgun (WGS) entry which is preliminary data.</text>
</comment>
<sequence>MAAKSYAASVTDVSQLRHWSLLIFCHFGESTKSETRTPCMLFLDSLEKANPGLLEPDIRKYVYQNLPPCVDLYWTFIKQRVGLRVKTLYQIPHLVAKVPQQRNGEECRSFVLYFINLFMESAPEDFSTQHFPYFVNSPCCLDVFMSMRHSSTAPRERERSKRQKPKPTCLFDKDIATLTPLPQQQLQSTGYKESELNMGENSCFDHCVSKYWHVTNLIGQLLGSGQPPM</sequence>
<dbReference type="Gene3D" id="3.30.310.130">
    <property type="entry name" value="Ubiquitin-related"/>
    <property type="match status" value="1"/>
</dbReference>
<dbReference type="InterPro" id="IPR035427">
    <property type="entry name" value="Tim10-like_dom_sf"/>
</dbReference>
<dbReference type="Pfam" id="PF02902">
    <property type="entry name" value="Peptidase_C48"/>
    <property type="match status" value="1"/>
</dbReference>
<dbReference type="GO" id="GO:0008234">
    <property type="term" value="F:cysteine-type peptidase activity"/>
    <property type="evidence" value="ECO:0007669"/>
    <property type="project" value="UniProtKB-KW"/>
</dbReference>
<dbReference type="Pfam" id="PF02953">
    <property type="entry name" value="zf-Tim10_DDP"/>
    <property type="match status" value="1"/>
</dbReference>
<dbReference type="GO" id="GO:0006508">
    <property type="term" value="P:proteolysis"/>
    <property type="evidence" value="ECO:0007669"/>
    <property type="project" value="UniProtKB-KW"/>
</dbReference>
<dbReference type="SUPFAM" id="SSF54001">
    <property type="entry name" value="Cysteine proteinases"/>
    <property type="match status" value="1"/>
</dbReference>
<comment type="similarity">
    <text evidence="1">Belongs to the peptidase C48 family.</text>
</comment>
<dbReference type="InterPro" id="IPR003653">
    <property type="entry name" value="Peptidase_C48_C"/>
</dbReference>
<evidence type="ECO:0000256" key="3">
    <source>
        <dbReference type="ARBA" id="ARBA00022801"/>
    </source>
</evidence>
<keyword evidence="2" id="KW-0645">Protease</keyword>
<dbReference type="Gene3D" id="1.10.287.810">
    <property type="entry name" value="Mitochondrial import inner membrane translocase subunit tim13 like domains"/>
    <property type="match status" value="1"/>
</dbReference>
<keyword evidence="3" id="KW-0378">Hydrolase</keyword>
<dbReference type="GO" id="GO:0016926">
    <property type="term" value="P:protein desumoylation"/>
    <property type="evidence" value="ECO:0007669"/>
    <property type="project" value="UniProtKB-ARBA"/>
</dbReference>
<dbReference type="Proteomes" id="UP001459277">
    <property type="component" value="Unassembled WGS sequence"/>
</dbReference>
<evidence type="ECO:0000256" key="4">
    <source>
        <dbReference type="ARBA" id="ARBA00022807"/>
    </source>
</evidence>
<reference evidence="6 7" key="1">
    <citation type="submission" date="2024-01" db="EMBL/GenBank/DDBJ databases">
        <title>A telomere-to-telomere, gap-free genome of sweet tea (Lithocarpus litseifolius).</title>
        <authorList>
            <person name="Zhou J."/>
        </authorList>
    </citation>
    <scope>NUCLEOTIDE SEQUENCE [LARGE SCALE GENOMIC DNA]</scope>
    <source>
        <strain evidence="6">Zhou-2022a</strain>
        <tissue evidence="6">Leaf</tissue>
    </source>
</reference>
<dbReference type="SUPFAM" id="SSF144122">
    <property type="entry name" value="Tim10-like"/>
    <property type="match status" value="1"/>
</dbReference>
<organism evidence="6 7">
    <name type="scientific">Lithocarpus litseifolius</name>
    <dbReference type="NCBI Taxonomy" id="425828"/>
    <lineage>
        <taxon>Eukaryota</taxon>
        <taxon>Viridiplantae</taxon>
        <taxon>Streptophyta</taxon>
        <taxon>Embryophyta</taxon>
        <taxon>Tracheophyta</taxon>
        <taxon>Spermatophyta</taxon>
        <taxon>Magnoliopsida</taxon>
        <taxon>eudicotyledons</taxon>
        <taxon>Gunneridae</taxon>
        <taxon>Pentapetalae</taxon>
        <taxon>rosids</taxon>
        <taxon>fabids</taxon>
        <taxon>Fagales</taxon>
        <taxon>Fagaceae</taxon>
        <taxon>Lithocarpus</taxon>
    </lineage>
</organism>
<evidence type="ECO:0000313" key="6">
    <source>
        <dbReference type="EMBL" id="KAL0003798.1"/>
    </source>
</evidence>
<protein>
    <recommendedName>
        <fullName evidence="5">Ubiquitin-like protease family profile domain-containing protein</fullName>
    </recommendedName>
</protein>
<evidence type="ECO:0000259" key="5">
    <source>
        <dbReference type="PROSITE" id="PS50600"/>
    </source>
</evidence>
<accession>A0AAW2CZS1</accession>
<proteinExistence type="inferred from homology"/>
<keyword evidence="4" id="KW-0788">Thiol protease</keyword>
<dbReference type="AlphaFoldDB" id="A0AAW2CZS1"/>
<dbReference type="PROSITE" id="PS50600">
    <property type="entry name" value="ULP_PROTEASE"/>
    <property type="match status" value="1"/>
</dbReference>
<dbReference type="EMBL" id="JAZDWU010000004">
    <property type="protein sequence ID" value="KAL0003798.1"/>
    <property type="molecule type" value="Genomic_DNA"/>
</dbReference>
<dbReference type="InterPro" id="IPR004217">
    <property type="entry name" value="Tim10-like"/>
</dbReference>
<dbReference type="PANTHER" id="PTHR46915">
    <property type="entry name" value="UBIQUITIN-LIKE PROTEASE 4-RELATED"/>
    <property type="match status" value="1"/>
</dbReference>
<feature type="domain" description="Ubiquitin-like protease family profile" evidence="5">
    <location>
        <begin position="1"/>
        <end position="118"/>
    </location>
</feature>
<name>A0AAW2CZS1_9ROSI</name>
<dbReference type="PANTHER" id="PTHR46915:SF6">
    <property type="entry name" value="CYSTEINE PROTEINASES SUPERFAMILY PROTEIN"/>
    <property type="match status" value="1"/>
</dbReference>
<evidence type="ECO:0000256" key="2">
    <source>
        <dbReference type="ARBA" id="ARBA00022670"/>
    </source>
</evidence>
<keyword evidence="7" id="KW-1185">Reference proteome</keyword>
<gene>
    <name evidence="6" type="ORF">SO802_011359</name>
</gene>